<dbReference type="EMBL" id="CP050861">
    <property type="protein sequence ID" value="UTD15067.1"/>
    <property type="molecule type" value="Genomic_DNA"/>
</dbReference>
<accession>A0AAE9MKR0</accession>
<reference evidence="2" key="1">
    <citation type="submission" date="2020-04" db="EMBL/GenBank/DDBJ databases">
        <title>Tenacibaculum mesophilum bac2.</title>
        <authorList>
            <person name="Li M."/>
        </authorList>
    </citation>
    <scope>NUCLEOTIDE SEQUENCE</scope>
    <source>
        <strain evidence="2">Bac2</strain>
    </source>
</reference>
<organism evidence="2 3">
    <name type="scientific">Tenacibaculum mesophilum</name>
    <dbReference type="NCBI Taxonomy" id="104268"/>
    <lineage>
        <taxon>Bacteria</taxon>
        <taxon>Pseudomonadati</taxon>
        <taxon>Bacteroidota</taxon>
        <taxon>Flavobacteriia</taxon>
        <taxon>Flavobacteriales</taxon>
        <taxon>Flavobacteriaceae</taxon>
        <taxon>Tenacibaculum</taxon>
    </lineage>
</organism>
<protein>
    <submittedName>
        <fullName evidence="2">Uncharacterized protein</fullName>
    </submittedName>
</protein>
<feature type="transmembrane region" description="Helical" evidence="1">
    <location>
        <begin position="145"/>
        <end position="163"/>
    </location>
</feature>
<dbReference type="AlphaFoldDB" id="A0AAE9MKR0"/>
<evidence type="ECO:0000313" key="3">
    <source>
        <dbReference type="Proteomes" id="UP001056837"/>
    </source>
</evidence>
<keyword evidence="1" id="KW-0812">Transmembrane</keyword>
<feature type="transmembrane region" description="Helical" evidence="1">
    <location>
        <begin position="110"/>
        <end position="133"/>
    </location>
</feature>
<proteinExistence type="predicted"/>
<evidence type="ECO:0000313" key="2">
    <source>
        <dbReference type="EMBL" id="UTD15067.1"/>
    </source>
</evidence>
<dbReference type="Proteomes" id="UP001056837">
    <property type="component" value="Chromosome"/>
</dbReference>
<dbReference type="RefSeq" id="WP_253680792.1">
    <property type="nucleotide sequence ID" value="NZ_CP050861.1"/>
</dbReference>
<name>A0AAE9MKR0_9FLAO</name>
<sequence length="194" mass="22881">MGINRILEKYKLIKTFERELNVEKEVFINEFRQMTQKGYYTPFLIMLDVIKSENKKYIGDINSKSFKIRERFTLDNSFANNFATVKSEFHTKDNKLNIKTTIQGMEVLPFILRVIIFGIYLLVMLLLVVEILIPPIQTEINMAYVLPPILVTIFVGFLTYLPYRIAKKNVANKKNDIDIIYQLIEKTPYNKELR</sequence>
<keyword evidence="1" id="KW-1133">Transmembrane helix</keyword>
<keyword evidence="1" id="KW-0472">Membrane</keyword>
<evidence type="ECO:0000256" key="1">
    <source>
        <dbReference type="SAM" id="Phobius"/>
    </source>
</evidence>
<gene>
    <name evidence="2" type="ORF">HER15_06095</name>
</gene>